<evidence type="ECO:0000256" key="4">
    <source>
        <dbReference type="ARBA" id="ARBA00022833"/>
    </source>
</evidence>
<dbReference type="PATRIC" id="fig|632772.20.peg.4520"/>
<dbReference type="Pfam" id="PF14864">
    <property type="entry name" value="Alkyl_sulf_C"/>
    <property type="match status" value="1"/>
</dbReference>
<evidence type="ECO:0000256" key="5">
    <source>
        <dbReference type="ARBA" id="ARBA00033751"/>
    </source>
</evidence>
<dbReference type="OrthoDB" id="5240502at2"/>
<dbReference type="GO" id="GO:0018741">
    <property type="term" value="F:linear primary-alkylsulfatase activity"/>
    <property type="evidence" value="ECO:0007669"/>
    <property type="project" value="UniProtKB-EC"/>
</dbReference>
<dbReference type="InterPro" id="IPR044097">
    <property type="entry name" value="Bds1/SdsA1_MBL-fold"/>
</dbReference>
<dbReference type="PANTHER" id="PTHR43223">
    <property type="entry name" value="ALKYL/ARYL-SULFATASE"/>
    <property type="match status" value="1"/>
</dbReference>
<dbReference type="Pfam" id="PF00753">
    <property type="entry name" value="Lactamase_B"/>
    <property type="match status" value="1"/>
</dbReference>
<evidence type="ECO:0000313" key="11">
    <source>
        <dbReference type="Proteomes" id="UP000002212"/>
    </source>
</evidence>
<comment type="cofactor">
    <cofactor evidence="1">
        <name>Zn(2+)</name>
        <dbReference type="ChEBI" id="CHEBI:29105"/>
    </cofactor>
</comment>
<dbReference type="Pfam" id="PF14863">
    <property type="entry name" value="Alkyl_sulf_dimr"/>
    <property type="match status" value="1"/>
</dbReference>
<evidence type="ECO:0000256" key="3">
    <source>
        <dbReference type="ARBA" id="ARBA00022801"/>
    </source>
</evidence>
<dbReference type="InterPro" id="IPR038536">
    <property type="entry name" value="Alkyl/aryl-sulf_dimr_sf"/>
</dbReference>
<dbReference type="RefSeq" id="WP_012691491.1">
    <property type="nucleotide sequence ID" value="NC_012522.1"/>
</dbReference>
<dbReference type="KEGG" id="rop:ROP_43150"/>
<sequence length="631" mass="68745">MPPAPKPASESIVQQHRALRERLPFSDTQDFDDANRGLVARREPNAVKADDGTVLWDNDTYAFLDGDAPETVNPSLWRQSQLAAVAGLFEVVPGVYQVRGMDLSNTSFIEGDEGVIVVDTLLSAETGRAALELYRKHRGDRAVKAIIYTHSHADHFGGVRGFVSQEEVDAGEVKIFAPEGFVEHAVSENVYAGTAMNRRAGYMYGAALARGPQGQVGAGLGQTVSIGTVTLIAPTDLVTTTGHEETVDGVRMVFQMAPDTEAPSEMLIYFPDFKALCAAEDATHTFHNLLTLRGAVVRDPHGWAGYLTETIDLFGGDAEVVFASHHWPTWGAERVVEFLSSQRDLYAYVHDQTLRLMNKGFTGPEIAEQMQLPPALENTWSARGYYGSVSHNVKAVYQRYLGWFDGNPASLWEHTPIEQSKRYVEFMGGADTVVAKARDSFGAGDFRWVAQVVNHVVYAQPDHSEARALLADTYEQLGYGAENGTWRSWYLSGTTELREGNFGTPTETTAPDVIGQLTPSMLFDAIAIQVHGPKSWDEKLSIDVVLTDTDERYRLRLANGVLTYSPRAQKGDADATLTTTTRALPALALGSLSTDDLAKAGIDVSGEGSVLARLAAALEPGDKNFAIVTPE</sequence>
<dbReference type="InterPro" id="IPR029229">
    <property type="entry name" value="Alkyl_sulf_C"/>
</dbReference>
<dbReference type="AlphaFoldDB" id="C1BA59"/>
<dbReference type="GO" id="GO:0046983">
    <property type="term" value="F:protein dimerization activity"/>
    <property type="evidence" value="ECO:0007669"/>
    <property type="project" value="InterPro"/>
</dbReference>
<evidence type="ECO:0000256" key="8">
    <source>
        <dbReference type="ARBA" id="ARBA00075789"/>
    </source>
</evidence>
<dbReference type="Gene3D" id="3.60.15.30">
    <property type="entry name" value="Metallo-beta-lactamase domain"/>
    <property type="match status" value="1"/>
</dbReference>
<evidence type="ECO:0000256" key="2">
    <source>
        <dbReference type="ARBA" id="ARBA00022723"/>
    </source>
</evidence>
<evidence type="ECO:0000259" key="9">
    <source>
        <dbReference type="SMART" id="SM00849"/>
    </source>
</evidence>
<dbReference type="Proteomes" id="UP000002212">
    <property type="component" value="Chromosome"/>
</dbReference>
<dbReference type="Gene3D" id="3.30.1050.10">
    <property type="entry name" value="SCP2 sterol-binding domain"/>
    <property type="match status" value="1"/>
</dbReference>
<dbReference type="EMBL" id="AP011115">
    <property type="protein sequence ID" value="BAH52562.1"/>
    <property type="molecule type" value="Genomic_DNA"/>
</dbReference>
<dbReference type="FunFam" id="1.25.40.880:FF:000001">
    <property type="entry name" value="SDS hydrolase SdsA1"/>
    <property type="match status" value="1"/>
</dbReference>
<dbReference type="GO" id="GO:0046872">
    <property type="term" value="F:metal ion binding"/>
    <property type="evidence" value="ECO:0007669"/>
    <property type="project" value="UniProtKB-KW"/>
</dbReference>
<evidence type="ECO:0000256" key="6">
    <source>
        <dbReference type="ARBA" id="ARBA00066568"/>
    </source>
</evidence>
<dbReference type="FunFam" id="3.60.15.30:FF:000001">
    <property type="entry name" value="Alkyl/aryl-sulfatase BDS1"/>
    <property type="match status" value="1"/>
</dbReference>
<proteinExistence type="inferred from homology"/>
<accession>C1BA59</accession>
<evidence type="ECO:0000313" key="10">
    <source>
        <dbReference type="EMBL" id="BAH52562.1"/>
    </source>
</evidence>
<keyword evidence="4" id="KW-0862">Zinc</keyword>
<organism evidence="10 11">
    <name type="scientific">Rhodococcus opacus (strain B4)</name>
    <dbReference type="NCBI Taxonomy" id="632772"/>
    <lineage>
        <taxon>Bacteria</taxon>
        <taxon>Bacillati</taxon>
        <taxon>Actinomycetota</taxon>
        <taxon>Actinomycetes</taxon>
        <taxon>Mycobacteriales</taxon>
        <taxon>Nocardiaceae</taxon>
        <taxon>Rhodococcus</taxon>
    </lineage>
</organism>
<dbReference type="InterPro" id="IPR036527">
    <property type="entry name" value="SCP2_sterol-bd_dom_sf"/>
</dbReference>
<dbReference type="SUPFAM" id="SSF55718">
    <property type="entry name" value="SCP-like"/>
    <property type="match status" value="1"/>
</dbReference>
<dbReference type="InterPro" id="IPR029228">
    <property type="entry name" value="Alkyl_sulf_dimr"/>
</dbReference>
<dbReference type="InterPro" id="IPR052195">
    <property type="entry name" value="Bact_Alkyl/Aryl-Sulfatase"/>
</dbReference>
<dbReference type="PANTHER" id="PTHR43223:SF1">
    <property type="entry name" value="ALKYL_ARYL-SULFATASE BDS1"/>
    <property type="match status" value="1"/>
</dbReference>
<reference evidence="10 11" key="1">
    <citation type="submission" date="2009-03" db="EMBL/GenBank/DDBJ databases">
        <title>Comparison of the complete genome sequences of Rhodococcus erythropolis PR4 and Rhodococcus opacus B4.</title>
        <authorList>
            <person name="Takarada H."/>
            <person name="Sekine M."/>
            <person name="Hosoyama A."/>
            <person name="Yamada R."/>
            <person name="Fujisawa T."/>
            <person name="Omata S."/>
            <person name="Shimizu A."/>
            <person name="Tsukatani N."/>
            <person name="Tanikawa S."/>
            <person name="Fujita N."/>
            <person name="Harayama S."/>
        </authorList>
    </citation>
    <scope>NUCLEOTIDE SEQUENCE [LARGE SCALE GENOMIC DNA]</scope>
    <source>
        <strain evidence="10 11">B4</strain>
    </source>
</reference>
<evidence type="ECO:0000256" key="7">
    <source>
        <dbReference type="ARBA" id="ARBA00068034"/>
    </source>
</evidence>
<dbReference type="Gene3D" id="1.25.40.880">
    <property type="entry name" value="Alkyl sulfatase, dimerisation domain"/>
    <property type="match status" value="1"/>
</dbReference>
<feature type="domain" description="Metallo-beta-lactamase" evidence="9">
    <location>
        <begin position="103"/>
        <end position="325"/>
    </location>
</feature>
<dbReference type="SMART" id="SM00849">
    <property type="entry name" value="Lactamase_B"/>
    <property type="match status" value="1"/>
</dbReference>
<dbReference type="InterPro" id="IPR036866">
    <property type="entry name" value="RibonucZ/Hydroxyglut_hydro"/>
</dbReference>
<dbReference type="HOGENOM" id="CLU_014655_1_0_11"/>
<dbReference type="InterPro" id="IPR001279">
    <property type="entry name" value="Metallo-B-lactamas"/>
</dbReference>
<dbReference type="EC" id="3.1.6.21" evidence="6"/>
<protein>
    <recommendedName>
        <fullName evidence="7">Linear primary-alkylsulfatase</fullName>
        <ecNumber evidence="6">3.1.6.21</ecNumber>
    </recommendedName>
    <alternativeName>
        <fullName evidence="8">Type III linear primary-alkylsulfatase</fullName>
    </alternativeName>
</protein>
<gene>
    <name evidence="10" type="ordered locus">ROP_43150</name>
</gene>
<name>C1BA59_RHOOB</name>
<dbReference type="GO" id="GO:0018909">
    <property type="term" value="P:dodecyl sulfate metabolic process"/>
    <property type="evidence" value="ECO:0007669"/>
    <property type="project" value="InterPro"/>
</dbReference>
<keyword evidence="2" id="KW-0479">Metal-binding</keyword>
<dbReference type="STRING" id="632772.ROP_43150"/>
<dbReference type="SUPFAM" id="SSF56281">
    <property type="entry name" value="Metallo-hydrolase/oxidoreductase"/>
    <property type="match status" value="1"/>
</dbReference>
<comment type="similarity">
    <text evidence="5">Belongs to the metallo-beta-lactamase superfamily. Type III sulfatase family.</text>
</comment>
<keyword evidence="3" id="KW-0378">Hydrolase</keyword>
<evidence type="ECO:0000256" key="1">
    <source>
        <dbReference type="ARBA" id="ARBA00001947"/>
    </source>
</evidence>
<dbReference type="CDD" id="cd07710">
    <property type="entry name" value="arylsulfatase_Sdsa1-like_MBL-fold"/>
    <property type="match status" value="1"/>
</dbReference>